<protein>
    <submittedName>
        <fullName evidence="2">Uncharacterized protein</fullName>
    </submittedName>
</protein>
<feature type="compositionally biased region" description="Polar residues" evidence="1">
    <location>
        <begin position="221"/>
        <end position="231"/>
    </location>
</feature>
<proteinExistence type="predicted"/>
<dbReference type="RefSeq" id="WP_212566842.1">
    <property type="nucleotide sequence ID" value="NZ_FTMD01000001.1"/>
</dbReference>
<gene>
    <name evidence="2" type="ORF">SAMN05421829_101140</name>
</gene>
<reference evidence="3" key="1">
    <citation type="submission" date="2017-01" db="EMBL/GenBank/DDBJ databases">
        <authorList>
            <person name="Varghese N."/>
            <person name="Submissions S."/>
        </authorList>
    </citation>
    <scope>NUCLEOTIDE SEQUENCE [LARGE SCALE GENOMIC DNA]</scope>
    <source>
        <strain evidence="3">ATCC 51758</strain>
    </source>
</reference>
<keyword evidence="3" id="KW-1185">Reference proteome</keyword>
<organism evidence="2 3">
    <name type="scientific">Aromatoleum tolulyticum</name>
    <dbReference type="NCBI Taxonomy" id="34027"/>
    <lineage>
        <taxon>Bacteria</taxon>
        <taxon>Pseudomonadati</taxon>
        <taxon>Pseudomonadota</taxon>
        <taxon>Betaproteobacteria</taxon>
        <taxon>Rhodocyclales</taxon>
        <taxon>Rhodocyclaceae</taxon>
        <taxon>Aromatoleum</taxon>
    </lineage>
</organism>
<evidence type="ECO:0000313" key="2">
    <source>
        <dbReference type="EMBL" id="SIP87968.1"/>
    </source>
</evidence>
<dbReference type="AlphaFoldDB" id="A0A1N6N7B6"/>
<accession>A0A1N6N7B6</accession>
<evidence type="ECO:0000256" key="1">
    <source>
        <dbReference type="SAM" id="MobiDB-lite"/>
    </source>
</evidence>
<dbReference type="EMBL" id="FTMD01000001">
    <property type="protein sequence ID" value="SIP87968.1"/>
    <property type="molecule type" value="Genomic_DNA"/>
</dbReference>
<name>A0A1N6N7B6_9RHOO</name>
<dbReference type="Proteomes" id="UP000186819">
    <property type="component" value="Unassembled WGS sequence"/>
</dbReference>
<feature type="region of interest" description="Disordered" evidence="1">
    <location>
        <begin position="201"/>
        <end position="231"/>
    </location>
</feature>
<evidence type="ECO:0000313" key="3">
    <source>
        <dbReference type="Proteomes" id="UP000186819"/>
    </source>
</evidence>
<sequence>MANQKQAATKRLKMSERAQQQLDLHFPEFPPQWLWRRKTNDGFTTLPRTLPLVMQAVDAQSKGQPAGHTLFCLWARSPDNPLVTIENPATFASEAGFDGERAVDTWRRRMKRLHTLKLIAPKRGPSGDFHYVLLLNPNVAMEDMRRNGLIQDGLYARFIDRLAEVGGYGELDAIRAFWQDQQLAQTAVMATAEAQAQSAVGQAITLNAPPPPPASGSGASDRSTPASAARG</sequence>